<organism evidence="2 3">
    <name type="scientific">Heterocephalus glaber</name>
    <name type="common">Naked mole rat</name>
    <dbReference type="NCBI Taxonomy" id="10181"/>
    <lineage>
        <taxon>Eukaryota</taxon>
        <taxon>Metazoa</taxon>
        <taxon>Chordata</taxon>
        <taxon>Craniata</taxon>
        <taxon>Vertebrata</taxon>
        <taxon>Euteleostomi</taxon>
        <taxon>Mammalia</taxon>
        <taxon>Eutheria</taxon>
        <taxon>Euarchontoglires</taxon>
        <taxon>Glires</taxon>
        <taxon>Rodentia</taxon>
        <taxon>Hystricomorpha</taxon>
        <taxon>Bathyergidae</taxon>
        <taxon>Heterocephalus</taxon>
    </lineage>
</organism>
<dbReference type="AlphaFoldDB" id="A0AAX6NVG2"/>
<proteinExistence type="predicted"/>
<evidence type="ECO:0000313" key="3">
    <source>
        <dbReference type="RefSeq" id="XP_004837919.2"/>
    </source>
</evidence>
<dbReference type="KEGG" id="hgl:101701897"/>
<keyword evidence="1" id="KW-0732">Signal</keyword>
<evidence type="ECO:0000256" key="1">
    <source>
        <dbReference type="SAM" id="SignalP"/>
    </source>
</evidence>
<dbReference type="PANTHER" id="PTHR15049:SF2">
    <property type="entry name" value="GLYCOSYL-PHOSPHATIDYLINOSITOL-ANCHORED MOLECULE-LIKE PROTEIN"/>
    <property type="match status" value="1"/>
</dbReference>
<dbReference type="PANTHER" id="PTHR15049">
    <property type="entry name" value="GLYCOSYL-PHOSPHATIDYLINOSITOL-ANCHORED MOLECULE-LIKE PROTEIN-RELATED"/>
    <property type="match status" value="1"/>
</dbReference>
<sequence length="177" mass="19581">MGTPSGKVHKVANLAGMMLPLALLLIAGLSEVETSVTRAPSGWTYNVECYHCEVKTPSIVQKRRYVNIILRCMTVSIRVSPHEILVYKDCTWNCTFVYTALVPLETPRSPGTGKTNSFYFTNCCNGMHCNVGGPTNMERDLIDDTVLENDLLDGTECWMTSAFFPIFASIIASNTQT</sequence>
<keyword evidence="2" id="KW-1185">Reference proteome</keyword>
<dbReference type="CTD" id="2765"/>
<dbReference type="Proteomes" id="UP000694906">
    <property type="component" value="Unplaced"/>
</dbReference>
<feature type="signal peptide" evidence="1">
    <location>
        <begin position="1"/>
        <end position="34"/>
    </location>
</feature>
<accession>A0AAX6NVG2</accession>
<dbReference type="GeneID" id="101701897"/>
<dbReference type="RefSeq" id="XP_004837919.2">
    <property type="nucleotide sequence ID" value="XM_004837862.2"/>
</dbReference>
<reference evidence="3" key="1">
    <citation type="submission" date="2025-08" db="UniProtKB">
        <authorList>
            <consortium name="RefSeq"/>
        </authorList>
    </citation>
    <scope>IDENTIFICATION</scope>
</reference>
<feature type="chain" id="PRO_5043769303" evidence="1">
    <location>
        <begin position="35"/>
        <end position="177"/>
    </location>
</feature>
<gene>
    <name evidence="3" type="primary">Gml</name>
</gene>
<evidence type="ECO:0000313" key="2">
    <source>
        <dbReference type="Proteomes" id="UP000694906"/>
    </source>
</evidence>
<name>A0AAX6NVG2_HETGA</name>
<protein>
    <submittedName>
        <fullName evidence="3">LOW QUALITY PROTEIN: glycosyl-phosphatidylinositol-anchored molecule-like protein</fullName>
    </submittedName>
</protein>
<dbReference type="InterPro" id="IPR052874">
    <property type="entry name" value="Sperm-ZP_regulatory"/>
</dbReference>